<dbReference type="Proteomes" id="UP001565243">
    <property type="component" value="Unassembled WGS sequence"/>
</dbReference>
<evidence type="ECO:0000313" key="1">
    <source>
        <dbReference type="EMBL" id="MEY8770522.1"/>
    </source>
</evidence>
<evidence type="ECO:0000313" key="2">
    <source>
        <dbReference type="Proteomes" id="UP001565243"/>
    </source>
</evidence>
<reference evidence="1 2" key="1">
    <citation type="submission" date="2024-07" db="EMBL/GenBank/DDBJ databases">
        <authorList>
            <person name="Hebao G."/>
        </authorList>
    </citation>
    <scope>NUCLEOTIDE SEQUENCE [LARGE SCALE GENOMIC DNA]</scope>
    <source>
        <strain evidence="1 2">ACCC 02193</strain>
    </source>
</reference>
<proteinExistence type="predicted"/>
<dbReference type="Pfam" id="PF11692">
    <property type="entry name" value="DUF3289"/>
    <property type="match status" value="1"/>
</dbReference>
<accession>A0ABV4E6R8</accession>
<dbReference type="NCBIfam" id="TIGR03034">
    <property type="entry name" value="YPO3983 family protein"/>
    <property type="match status" value="1"/>
</dbReference>
<protein>
    <submittedName>
        <fullName evidence="1">YPO3983 family protein</fullName>
    </submittedName>
</protein>
<keyword evidence="2" id="KW-1185">Reference proteome</keyword>
<gene>
    <name evidence="1" type="ORF">AB6T85_08795</name>
</gene>
<dbReference type="InterPro" id="IPR017483">
    <property type="entry name" value="CHP03034"/>
</dbReference>
<dbReference type="EMBL" id="JBGFFX010000004">
    <property type="protein sequence ID" value="MEY8770522.1"/>
    <property type="molecule type" value="Genomic_DNA"/>
</dbReference>
<organism evidence="1 2">
    <name type="scientific">Erwinia aeris</name>
    <dbReference type="NCBI Taxonomy" id="3239803"/>
    <lineage>
        <taxon>Bacteria</taxon>
        <taxon>Pseudomonadati</taxon>
        <taxon>Pseudomonadota</taxon>
        <taxon>Gammaproteobacteria</taxon>
        <taxon>Enterobacterales</taxon>
        <taxon>Erwiniaceae</taxon>
        <taxon>Erwinia</taxon>
    </lineage>
</organism>
<sequence>MAGLQFPCTLFKTQKRMDDYSASDMRCGDLTEARLKSYYGLVDVSAKANPYTLTKITPFNQPQSMFYGSRGAGEKITRQQCAAILFDEFRERSPLFSVYGPYRHLAEEMITHMQHGKGSPFSSVSLNRALKEHILSDNTPNSTRLRLGEAIEKYIDWKNKCYPAKDKEELRKAILEGKLPKFDRIQDNFNGMGITVHDTWATHITIKSLQVDDGSYRAVLHYRIQDHFGLDVDDISKFSFNLFRFFRIWFVLQRYNQFGFKPFMTNMEAVIEITGDRK</sequence>
<comment type="caution">
    <text evidence="1">The sequence shown here is derived from an EMBL/GenBank/DDBJ whole genome shotgun (WGS) entry which is preliminary data.</text>
</comment>
<name>A0ABV4E6R8_9GAMM</name>
<dbReference type="RefSeq" id="WP_369895322.1">
    <property type="nucleotide sequence ID" value="NZ_JBGFFX010000004.1"/>
</dbReference>